<dbReference type="AlphaFoldDB" id="A0A178M5E5"/>
<dbReference type="RefSeq" id="WP_066790498.1">
    <property type="nucleotide sequence ID" value="NZ_LWQS01000083.1"/>
</dbReference>
<name>A0A178M5E5_9CHLR</name>
<keyword evidence="1" id="KW-1133">Transmembrane helix</keyword>
<evidence type="ECO:0000313" key="2">
    <source>
        <dbReference type="EMBL" id="OAN42685.1"/>
    </source>
</evidence>
<feature type="transmembrane region" description="Helical" evidence="1">
    <location>
        <begin position="184"/>
        <end position="202"/>
    </location>
</feature>
<feature type="transmembrane region" description="Helical" evidence="1">
    <location>
        <begin position="31"/>
        <end position="52"/>
    </location>
</feature>
<keyword evidence="3" id="KW-1185">Reference proteome</keyword>
<feature type="transmembrane region" description="Helical" evidence="1">
    <location>
        <begin position="217"/>
        <end position="235"/>
    </location>
</feature>
<keyword evidence="1" id="KW-0812">Transmembrane</keyword>
<feature type="transmembrane region" description="Helical" evidence="1">
    <location>
        <begin position="102"/>
        <end position="121"/>
    </location>
</feature>
<proteinExistence type="predicted"/>
<evidence type="ECO:0000256" key="1">
    <source>
        <dbReference type="SAM" id="Phobius"/>
    </source>
</evidence>
<gene>
    <name evidence="2" type="ORF">A6A03_18680</name>
</gene>
<accession>A0A178M5E5</accession>
<feature type="transmembrane region" description="Helical" evidence="1">
    <location>
        <begin position="59"/>
        <end position="82"/>
    </location>
</feature>
<feature type="transmembrane region" description="Helical" evidence="1">
    <location>
        <begin position="256"/>
        <end position="275"/>
    </location>
</feature>
<dbReference type="EMBL" id="LWQS01000083">
    <property type="protein sequence ID" value="OAN42685.1"/>
    <property type="molecule type" value="Genomic_DNA"/>
</dbReference>
<keyword evidence="1" id="KW-0472">Membrane</keyword>
<comment type="caution">
    <text evidence="2">The sequence shown here is derived from an EMBL/GenBank/DDBJ whole genome shotgun (WGS) entry which is preliminary data.</text>
</comment>
<evidence type="ECO:0000313" key="3">
    <source>
        <dbReference type="Proteomes" id="UP000078287"/>
    </source>
</evidence>
<feature type="transmembrane region" description="Helical" evidence="1">
    <location>
        <begin position="388"/>
        <end position="409"/>
    </location>
</feature>
<dbReference type="STRING" id="1707952.A6A03_18680"/>
<dbReference type="Proteomes" id="UP000078287">
    <property type="component" value="Unassembled WGS sequence"/>
</dbReference>
<dbReference type="OrthoDB" id="57937at2"/>
<feature type="transmembrane region" description="Helical" evidence="1">
    <location>
        <begin position="328"/>
        <end position="348"/>
    </location>
</feature>
<feature type="transmembrane region" description="Helical" evidence="1">
    <location>
        <begin position="360"/>
        <end position="376"/>
    </location>
</feature>
<feature type="transmembrane region" description="Helical" evidence="1">
    <location>
        <begin position="7"/>
        <end position="25"/>
    </location>
</feature>
<reference evidence="2 3" key="1">
    <citation type="submission" date="2016-04" db="EMBL/GenBank/DDBJ databases">
        <title>Chloroflexus islandicus sp. nov., a thermophilic filamentous anoxygenic phototrophic bacterium from geyser Strokkur (Iceland).</title>
        <authorList>
            <person name="Gaisin V.A."/>
            <person name="Kalashnikov A.M."/>
            <person name="Sukhacheva M.V."/>
            <person name="Grouzdev D.S."/>
            <person name="Ivanov T.M."/>
            <person name="Kuznetsov B."/>
            <person name="Gorlenko V.M."/>
        </authorList>
    </citation>
    <scope>NUCLEOTIDE SEQUENCE [LARGE SCALE GENOMIC DNA]</scope>
    <source>
        <strain evidence="3">isl-2</strain>
    </source>
</reference>
<sequence length="426" mass="46981">MTHPRSNYALAGAALFNPMAAMYWLDVARGQRPGIGLALVSAAGAACAGLAADPRRHPWRAVASGLAAAAGAALAGWALQRYVAWVEGESEDAPAPPNAHDLLVPAAAACAGAVGVAALVGRAPEQYIEYSGKHGDYRWIAAEPHPAQRWLAWSGYLAHQLAIWGCIYAGQRQRLRYTSDMRRLNWLALAVNAGGVALHYLQSRYTYDGLARDVPEGSALGSVSFILMLALALEAPRRGLFFGSRKVMPPAELVRFARRFHGYIFSWASTYNFWYHPIDPKPLHYTGLFHTLLIFVQSALIYTNAHRDPRWTLALEMLALPHAVVSTLYKRSGLAAMFTFSFLMMFVVNQMHGLNLPERARWTIGGAYAATVLSYYGARRQWHKLPDILRIPILEYGVLGILVLLSLLMRAVRRLEGNPQALHTQP</sequence>
<organism evidence="2 3">
    <name type="scientific">Chloroflexus islandicus</name>
    <dbReference type="NCBI Taxonomy" id="1707952"/>
    <lineage>
        <taxon>Bacteria</taxon>
        <taxon>Bacillati</taxon>
        <taxon>Chloroflexota</taxon>
        <taxon>Chloroflexia</taxon>
        <taxon>Chloroflexales</taxon>
        <taxon>Chloroflexineae</taxon>
        <taxon>Chloroflexaceae</taxon>
        <taxon>Chloroflexus</taxon>
    </lineage>
</organism>
<protein>
    <submittedName>
        <fullName evidence="2">Uncharacterized protein</fullName>
    </submittedName>
</protein>
<feature type="transmembrane region" description="Helical" evidence="1">
    <location>
        <begin position="287"/>
        <end position="307"/>
    </location>
</feature>